<evidence type="ECO:0000313" key="1">
    <source>
        <dbReference type="EMBL" id="PQA56226.1"/>
    </source>
</evidence>
<dbReference type="AlphaFoldDB" id="A0A2S7IIX2"/>
<accession>A0A2S7IIX2</accession>
<name>A0A2S7IIX2_9BACT</name>
<sequence length="59" mass="6681">MHSMADLFHKQTLFFLCPSKARRTATAGTLYGHFCKLHRIRTSSDQLLYVIATAGEIPQ</sequence>
<reference evidence="2" key="1">
    <citation type="submission" date="2018-02" db="EMBL/GenBank/DDBJ databases">
        <title>Genome sequencing of Solimonas sp. HR-BB.</title>
        <authorList>
            <person name="Lee Y."/>
            <person name="Jeon C.O."/>
        </authorList>
    </citation>
    <scope>NUCLEOTIDE SEQUENCE [LARGE SCALE GENOMIC DNA]</scope>
    <source>
        <strain evidence="2">HR-U</strain>
    </source>
</reference>
<gene>
    <name evidence="1" type="ORF">C5O19_17930</name>
</gene>
<protein>
    <submittedName>
        <fullName evidence="1">Uncharacterized protein</fullName>
    </submittedName>
</protein>
<evidence type="ECO:0000313" key="2">
    <source>
        <dbReference type="Proteomes" id="UP000239590"/>
    </source>
</evidence>
<comment type="caution">
    <text evidence="1">The sequence shown here is derived from an EMBL/GenBank/DDBJ whole genome shotgun (WGS) entry which is preliminary data.</text>
</comment>
<dbReference type="Proteomes" id="UP000239590">
    <property type="component" value="Unassembled WGS sequence"/>
</dbReference>
<organism evidence="1 2">
    <name type="scientific">Siphonobacter curvatus</name>
    <dbReference type="NCBI Taxonomy" id="2094562"/>
    <lineage>
        <taxon>Bacteria</taxon>
        <taxon>Pseudomonadati</taxon>
        <taxon>Bacteroidota</taxon>
        <taxon>Cytophagia</taxon>
        <taxon>Cytophagales</taxon>
        <taxon>Cytophagaceae</taxon>
        <taxon>Siphonobacter</taxon>
    </lineage>
</organism>
<dbReference type="EMBL" id="PTRA01000003">
    <property type="protein sequence ID" value="PQA56226.1"/>
    <property type="molecule type" value="Genomic_DNA"/>
</dbReference>
<proteinExistence type="predicted"/>
<keyword evidence="2" id="KW-1185">Reference proteome</keyword>